<proteinExistence type="predicted"/>
<accession>A0A9D4N339</accession>
<reference evidence="1" key="1">
    <citation type="journal article" date="2019" name="bioRxiv">
        <title>The Genome of the Zebra Mussel, Dreissena polymorpha: A Resource for Invasive Species Research.</title>
        <authorList>
            <person name="McCartney M.A."/>
            <person name="Auch B."/>
            <person name="Kono T."/>
            <person name="Mallez S."/>
            <person name="Zhang Y."/>
            <person name="Obille A."/>
            <person name="Becker A."/>
            <person name="Abrahante J.E."/>
            <person name="Garbe J."/>
            <person name="Badalamenti J.P."/>
            <person name="Herman A."/>
            <person name="Mangelson H."/>
            <person name="Liachko I."/>
            <person name="Sullivan S."/>
            <person name="Sone E.D."/>
            <person name="Koren S."/>
            <person name="Silverstein K.A.T."/>
            <person name="Beckman K.B."/>
            <person name="Gohl D.M."/>
        </authorList>
    </citation>
    <scope>NUCLEOTIDE SEQUENCE</scope>
    <source>
        <strain evidence="1">Duluth1</strain>
        <tissue evidence="1">Whole animal</tissue>
    </source>
</reference>
<sequence>MDLFIYSLLMARHFPDIKLHNYKGRVTSKPPETLTNGQLYRLSLQSVTEQSYHCGPIALINRKAQLRKCPQDTPSIQQPNVAALTLAAKAVVDYAVNRVPQ</sequence>
<dbReference type="AlphaFoldDB" id="A0A9D4N339"/>
<evidence type="ECO:0000313" key="1">
    <source>
        <dbReference type="EMBL" id="KAH3888230.1"/>
    </source>
</evidence>
<dbReference type="EMBL" id="JAIWYP010000001">
    <property type="protein sequence ID" value="KAH3888230.1"/>
    <property type="molecule type" value="Genomic_DNA"/>
</dbReference>
<gene>
    <name evidence="1" type="ORF">DPMN_012261</name>
</gene>
<comment type="caution">
    <text evidence="1">The sequence shown here is derived from an EMBL/GenBank/DDBJ whole genome shotgun (WGS) entry which is preliminary data.</text>
</comment>
<protein>
    <submittedName>
        <fullName evidence="1">Uncharacterized protein</fullName>
    </submittedName>
</protein>
<organism evidence="1 2">
    <name type="scientific">Dreissena polymorpha</name>
    <name type="common">Zebra mussel</name>
    <name type="synonym">Mytilus polymorpha</name>
    <dbReference type="NCBI Taxonomy" id="45954"/>
    <lineage>
        <taxon>Eukaryota</taxon>
        <taxon>Metazoa</taxon>
        <taxon>Spiralia</taxon>
        <taxon>Lophotrochozoa</taxon>
        <taxon>Mollusca</taxon>
        <taxon>Bivalvia</taxon>
        <taxon>Autobranchia</taxon>
        <taxon>Heteroconchia</taxon>
        <taxon>Euheterodonta</taxon>
        <taxon>Imparidentia</taxon>
        <taxon>Neoheterodontei</taxon>
        <taxon>Myida</taxon>
        <taxon>Dreissenoidea</taxon>
        <taxon>Dreissenidae</taxon>
        <taxon>Dreissena</taxon>
    </lineage>
</organism>
<keyword evidence="2" id="KW-1185">Reference proteome</keyword>
<reference evidence="1" key="2">
    <citation type="submission" date="2020-11" db="EMBL/GenBank/DDBJ databases">
        <authorList>
            <person name="McCartney M.A."/>
            <person name="Auch B."/>
            <person name="Kono T."/>
            <person name="Mallez S."/>
            <person name="Becker A."/>
            <person name="Gohl D.M."/>
            <person name="Silverstein K.A.T."/>
            <person name="Koren S."/>
            <person name="Bechman K.B."/>
            <person name="Herman A."/>
            <person name="Abrahante J.E."/>
            <person name="Garbe J."/>
        </authorList>
    </citation>
    <scope>NUCLEOTIDE SEQUENCE</scope>
    <source>
        <strain evidence="1">Duluth1</strain>
        <tissue evidence="1">Whole animal</tissue>
    </source>
</reference>
<evidence type="ECO:0000313" key="2">
    <source>
        <dbReference type="Proteomes" id="UP000828390"/>
    </source>
</evidence>
<name>A0A9D4N339_DREPO</name>
<dbReference type="Proteomes" id="UP000828390">
    <property type="component" value="Unassembled WGS sequence"/>
</dbReference>